<feature type="domain" description="NfeD-like C-terminal" evidence="6">
    <location>
        <begin position="377"/>
        <end position="430"/>
    </location>
</feature>
<feature type="transmembrane region" description="Helical" evidence="5">
    <location>
        <begin position="260"/>
        <end position="293"/>
    </location>
</feature>
<keyword evidence="3 5" id="KW-1133">Transmembrane helix</keyword>
<dbReference type="Gene3D" id="3.90.226.10">
    <property type="entry name" value="2-enoyl-CoA Hydratase, Chain A, domain 1"/>
    <property type="match status" value="1"/>
</dbReference>
<evidence type="ECO:0000256" key="4">
    <source>
        <dbReference type="ARBA" id="ARBA00023136"/>
    </source>
</evidence>
<keyword evidence="2 5" id="KW-0812">Transmembrane</keyword>
<dbReference type="AlphaFoldDB" id="A0A4R2TW20"/>
<evidence type="ECO:0000256" key="3">
    <source>
        <dbReference type="ARBA" id="ARBA00022989"/>
    </source>
</evidence>
<evidence type="ECO:0000313" key="9">
    <source>
        <dbReference type="EMBL" id="TCQ08141.1"/>
    </source>
</evidence>
<evidence type="ECO:0000256" key="2">
    <source>
        <dbReference type="ARBA" id="ARBA00022692"/>
    </source>
</evidence>
<evidence type="ECO:0000259" key="8">
    <source>
        <dbReference type="Pfam" id="PF25145"/>
    </source>
</evidence>
<accession>A0A4R2TW20</accession>
<dbReference type="GO" id="GO:0005886">
    <property type="term" value="C:plasma membrane"/>
    <property type="evidence" value="ECO:0007669"/>
    <property type="project" value="TreeGrafter"/>
</dbReference>
<dbReference type="SUPFAM" id="SSF141322">
    <property type="entry name" value="NfeD domain-like"/>
    <property type="match status" value="1"/>
</dbReference>
<dbReference type="Gene3D" id="2.40.50.140">
    <property type="entry name" value="Nucleic acid-binding proteins"/>
    <property type="match status" value="1"/>
</dbReference>
<dbReference type="InterPro" id="IPR052165">
    <property type="entry name" value="Membrane_assoc_protease"/>
</dbReference>
<evidence type="ECO:0000259" key="7">
    <source>
        <dbReference type="Pfam" id="PF24961"/>
    </source>
</evidence>
<dbReference type="InterPro" id="IPR002810">
    <property type="entry name" value="NfeD-like_C"/>
</dbReference>
<dbReference type="CDD" id="cd07021">
    <property type="entry name" value="Clp_protease_NfeD_like"/>
    <property type="match status" value="1"/>
</dbReference>
<dbReference type="InterPro" id="IPR012340">
    <property type="entry name" value="NA-bd_OB-fold"/>
</dbReference>
<keyword evidence="9" id="KW-0378">Hydrolase</keyword>
<reference evidence="9 10" key="1">
    <citation type="submission" date="2019-03" db="EMBL/GenBank/DDBJ databases">
        <title>Genomic Encyclopedia of Type Strains, Phase IV (KMG-IV): sequencing the most valuable type-strain genomes for metagenomic binning, comparative biology and taxonomic classification.</title>
        <authorList>
            <person name="Goeker M."/>
        </authorList>
    </citation>
    <scope>NUCLEOTIDE SEQUENCE [LARGE SCALE GENOMIC DNA]</scope>
    <source>
        <strain evidence="9 10">DSM 100013</strain>
    </source>
</reference>
<dbReference type="PANTHER" id="PTHR33507">
    <property type="entry name" value="INNER MEMBRANE PROTEIN YBBJ"/>
    <property type="match status" value="1"/>
</dbReference>
<dbReference type="GO" id="GO:0008233">
    <property type="term" value="F:peptidase activity"/>
    <property type="evidence" value="ECO:0007669"/>
    <property type="project" value="UniProtKB-KW"/>
</dbReference>
<protein>
    <submittedName>
        <fullName evidence="9">Membrane-bound serine protease (ClpP class)</fullName>
    </submittedName>
</protein>
<dbReference type="InterPro" id="IPR029045">
    <property type="entry name" value="ClpP/crotonase-like_dom_sf"/>
</dbReference>
<dbReference type="InterPro" id="IPR056739">
    <property type="entry name" value="NfeD_membrane"/>
</dbReference>
<keyword evidence="4 5" id="KW-0472">Membrane</keyword>
<dbReference type="EMBL" id="SLYC01000001">
    <property type="protein sequence ID" value="TCQ08141.1"/>
    <property type="molecule type" value="Genomic_DNA"/>
</dbReference>
<organism evidence="9 10">
    <name type="scientific">Serpentinicella alkaliphila</name>
    <dbReference type="NCBI Taxonomy" id="1734049"/>
    <lineage>
        <taxon>Bacteria</taxon>
        <taxon>Bacillati</taxon>
        <taxon>Bacillota</taxon>
        <taxon>Clostridia</taxon>
        <taxon>Peptostreptococcales</taxon>
        <taxon>Natronincolaceae</taxon>
        <taxon>Serpentinicella</taxon>
    </lineage>
</organism>
<dbReference type="PANTHER" id="PTHR33507:SF3">
    <property type="entry name" value="INNER MEMBRANE PROTEIN YBBJ"/>
    <property type="match status" value="1"/>
</dbReference>
<gene>
    <name evidence="9" type="ORF">EDD79_1001230</name>
</gene>
<evidence type="ECO:0000313" key="10">
    <source>
        <dbReference type="Proteomes" id="UP000295504"/>
    </source>
</evidence>
<dbReference type="Pfam" id="PF24961">
    <property type="entry name" value="NfeD_membrane"/>
    <property type="match status" value="1"/>
</dbReference>
<feature type="transmembrane region" description="Helical" evidence="5">
    <location>
        <begin position="300"/>
        <end position="319"/>
    </location>
</feature>
<feature type="domain" description="NfeD1b N-terminal" evidence="8">
    <location>
        <begin position="31"/>
        <end position="212"/>
    </location>
</feature>
<feature type="transmembrane region" description="Helical" evidence="5">
    <location>
        <begin position="230"/>
        <end position="254"/>
    </location>
</feature>
<comment type="subcellular location">
    <subcellularLocation>
        <location evidence="1">Membrane</location>
        <topology evidence="1">Multi-pass membrane protein</topology>
    </subcellularLocation>
</comment>
<proteinExistence type="predicted"/>
<feature type="domain" description="NfeD integral membrane" evidence="7">
    <location>
        <begin position="230"/>
        <end position="345"/>
    </location>
</feature>
<dbReference type="Pfam" id="PF25145">
    <property type="entry name" value="NfeD1b_N"/>
    <property type="match status" value="1"/>
</dbReference>
<keyword evidence="9" id="KW-0645">Protease</keyword>
<dbReference type="SUPFAM" id="SSF52096">
    <property type="entry name" value="ClpP/crotonase"/>
    <property type="match status" value="1"/>
</dbReference>
<feature type="transmembrane region" description="Helical" evidence="5">
    <location>
        <begin position="325"/>
        <end position="344"/>
    </location>
</feature>
<sequence>MKRIRYIAYIIFILLGALTPYFSSGQPTGTNVYVIPIHGEINPAITGHVSKAISEINRDQNAALIILDIDTYGGRIDAAEEISKEILGISIPTVSFVNTKAESAGVLLTISGDTIVMAPAGTIGSAETIPNTEKVLSMWTSLLRGVAEEKDRDPNLIASMADRSISIPGVIEEGRLLNLTTQEAINLGLAEFSAKDYFSIVEELEIGNANIIVKDVNFTVRLAQALSSSYVASMLITIGFIGFIIEIFTAGFGLGGTISLIAFALYFAGGILAGNTGAGVLIIFLAGILLLLIEAVVPGFGVPGIGGIISIIISIVMAANDARSATIYIFVALVLSIIFLILLLKYGSRSKFFDKIILMENLTKEKGYQANKEYGHLIGKEGVVLTLLRPSGTIEVGDEILDVVSDVGFVEKGSTVKIVKVEGRKIIVKKIN</sequence>
<dbReference type="RefSeq" id="WP_330571365.1">
    <property type="nucleotide sequence ID" value="NZ_CP058648.1"/>
</dbReference>
<evidence type="ECO:0000256" key="5">
    <source>
        <dbReference type="SAM" id="Phobius"/>
    </source>
</evidence>
<comment type="caution">
    <text evidence="9">The sequence shown here is derived from an EMBL/GenBank/DDBJ whole genome shotgun (WGS) entry which is preliminary data.</text>
</comment>
<dbReference type="Proteomes" id="UP000295504">
    <property type="component" value="Unassembled WGS sequence"/>
</dbReference>
<evidence type="ECO:0000256" key="1">
    <source>
        <dbReference type="ARBA" id="ARBA00004141"/>
    </source>
</evidence>
<keyword evidence="10" id="KW-1185">Reference proteome</keyword>
<evidence type="ECO:0000259" key="6">
    <source>
        <dbReference type="Pfam" id="PF01957"/>
    </source>
</evidence>
<dbReference type="GO" id="GO:0006508">
    <property type="term" value="P:proteolysis"/>
    <property type="evidence" value="ECO:0007669"/>
    <property type="project" value="UniProtKB-KW"/>
</dbReference>
<dbReference type="InterPro" id="IPR056738">
    <property type="entry name" value="NfeD1b_N"/>
</dbReference>
<name>A0A4R2TW20_9FIRM</name>
<dbReference type="Pfam" id="PF01957">
    <property type="entry name" value="NfeD"/>
    <property type="match status" value="1"/>
</dbReference>